<dbReference type="PROSITE" id="PS50005">
    <property type="entry name" value="TPR"/>
    <property type="match status" value="2"/>
</dbReference>
<dbReference type="InterPro" id="IPR039340">
    <property type="entry name" value="Tfc4/TFIIIC-102/Sfc4"/>
</dbReference>
<dbReference type="GO" id="GO:0000127">
    <property type="term" value="C:transcription factor TFIIIC complex"/>
    <property type="evidence" value="ECO:0007669"/>
    <property type="project" value="TreeGrafter"/>
</dbReference>
<dbReference type="SMART" id="SM00028">
    <property type="entry name" value="TPR"/>
    <property type="match status" value="6"/>
</dbReference>
<comment type="caution">
    <text evidence="3">The sequence shown here is derived from an EMBL/GenBank/DDBJ whole genome shotgun (WGS) entry which is preliminary data.</text>
</comment>
<name>A0AAD9IHC3_PROWI</name>
<feature type="compositionally biased region" description="Basic residues" evidence="2">
    <location>
        <begin position="97"/>
        <end position="109"/>
    </location>
</feature>
<dbReference type="Gene3D" id="1.25.40.10">
    <property type="entry name" value="Tetratricopeptide repeat domain"/>
    <property type="match status" value="2"/>
</dbReference>
<keyword evidence="1" id="KW-0802">TPR repeat</keyword>
<feature type="region of interest" description="Disordered" evidence="2">
    <location>
        <begin position="138"/>
        <end position="157"/>
    </location>
</feature>
<gene>
    <name evidence="3" type="ORF">QBZ16_004466</name>
</gene>
<dbReference type="Pfam" id="PF13181">
    <property type="entry name" value="TPR_8"/>
    <property type="match status" value="1"/>
</dbReference>
<dbReference type="Proteomes" id="UP001255856">
    <property type="component" value="Unassembled WGS sequence"/>
</dbReference>
<evidence type="ECO:0008006" key="5">
    <source>
        <dbReference type="Google" id="ProtNLM"/>
    </source>
</evidence>
<evidence type="ECO:0000256" key="2">
    <source>
        <dbReference type="SAM" id="MobiDB-lite"/>
    </source>
</evidence>
<evidence type="ECO:0000256" key="1">
    <source>
        <dbReference type="PROSITE-ProRule" id="PRU00339"/>
    </source>
</evidence>
<feature type="region of interest" description="Disordered" evidence="2">
    <location>
        <begin position="1"/>
        <end position="26"/>
    </location>
</feature>
<feature type="region of interest" description="Disordered" evidence="2">
    <location>
        <begin position="38"/>
        <end position="128"/>
    </location>
</feature>
<reference evidence="3" key="1">
    <citation type="submission" date="2021-01" db="EMBL/GenBank/DDBJ databases">
        <authorList>
            <person name="Eckstrom K.M.E."/>
        </authorList>
    </citation>
    <scope>NUCLEOTIDE SEQUENCE</scope>
    <source>
        <strain evidence="3">UVCC 0001</strain>
    </source>
</reference>
<feature type="repeat" description="TPR" evidence="1">
    <location>
        <begin position="839"/>
        <end position="872"/>
    </location>
</feature>
<feature type="region of interest" description="Disordered" evidence="2">
    <location>
        <begin position="368"/>
        <end position="389"/>
    </location>
</feature>
<sequence length="910" mass="97163">MSGDEEDEYVPILGEDDYSGEDGSAMEEDAEVDAFAGAAMDEEDYLRGFTTGGETEEEDDEPPALFEDAFGPESLLAGLEARPDGAQGQEAFDLLARRGRRRRQPRRASARQDRSPGGAAPDPDEAVVGTPAARLWRERGRHLAGRRAGGPRGRKRRVSEEAAALMAEATMLYVNNERHVEAIGKLMEVIRCEPNMPDPYHLLGVLHEAVGNQKKALDFFMIAAHLTPKDLALWRRLAGLSSEQGLLRQAAYCLTQVLRRDRGDAAARFDRALIFADLGDSRRALHGLAQVAAAAPEHPEVPKARARLLFRLGRADEAIEALTSFMEARPEHVDATHLNILAELFAQQERWPDVIRLLDRAEADARELVGSSNEDASASAPSTSTPPLLPADLRVKRGLAHLAAGDVPAALAGLESLLPEPVDAFADLFLEVGERLMRAGLPGAALPFLQPVAEGGPAGGIERAALAALLADCHEALGDARGALGALRGAVEALEPTHPALAGLALRAAEDEPQRVLLRRAALLHAAGRTEPFLDLALPTLGATLRALEAEAERIAPDPALRRRLRWLGRRRAARRGAGPAAPDADMFGASAGRGDRRKAHIRLLDERAEELVAAVAQDLSEEEGGAGPGAGPAPALVVRELLTEDGPFALLIQAGQALLDEGRAEEARELAAAATDVCGKRWAQRWKREAVRLLAARAALALGDAAGALQGARAAGQRWPLAAAAWNTYARCATLAGRARQALRHLLPQRHRSPASVPLALLVGHCHLGTGAWQEAVSEYCHALRAGPAEPLVPLCVAAALLGQAGARGAGAGAERDQLVLRAFAFLDRYASLRKNEQESLYNLGRAAQQSGALHVAVAYYKRALECPPVADDLADDLSREAAHNLALIYRASGSHALARQVAETYLAI</sequence>
<dbReference type="InterPro" id="IPR011990">
    <property type="entry name" value="TPR-like_helical_dom_sf"/>
</dbReference>
<feature type="compositionally biased region" description="Low complexity" evidence="2">
    <location>
        <begin position="376"/>
        <end position="386"/>
    </location>
</feature>
<accession>A0AAD9IHC3</accession>
<dbReference type="GO" id="GO:0006383">
    <property type="term" value="P:transcription by RNA polymerase III"/>
    <property type="evidence" value="ECO:0007669"/>
    <property type="project" value="InterPro"/>
</dbReference>
<dbReference type="PANTHER" id="PTHR23082:SF0">
    <property type="entry name" value="GENERAL TRANSCRIPTION FACTOR 3C POLYPEPTIDE 3"/>
    <property type="match status" value="1"/>
</dbReference>
<dbReference type="SUPFAM" id="SSF48452">
    <property type="entry name" value="TPR-like"/>
    <property type="match status" value="2"/>
</dbReference>
<dbReference type="PANTHER" id="PTHR23082">
    <property type="entry name" value="TRANSCRIPTION INITIATION FACTOR IIIC TFIIIC , POLYPEPTIDE 3-RELATED"/>
    <property type="match status" value="1"/>
</dbReference>
<dbReference type="EMBL" id="JASFZW010000006">
    <property type="protein sequence ID" value="KAK2077621.1"/>
    <property type="molecule type" value="Genomic_DNA"/>
</dbReference>
<organism evidence="3 4">
    <name type="scientific">Prototheca wickerhamii</name>
    <dbReference type="NCBI Taxonomy" id="3111"/>
    <lineage>
        <taxon>Eukaryota</taxon>
        <taxon>Viridiplantae</taxon>
        <taxon>Chlorophyta</taxon>
        <taxon>core chlorophytes</taxon>
        <taxon>Trebouxiophyceae</taxon>
        <taxon>Chlorellales</taxon>
        <taxon>Chlorellaceae</taxon>
        <taxon>Prototheca</taxon>
    </lineage>
</organism>
<dbReference type="InterPro" id="IPR019734">
    <property type="entry name" value="TPR_rpt"/>
</dbReference>
<feature type="repeat" description="TPR" evidence="1">
    <location>
        <begin position="197"/>
        <end position="230"/>
    </location>
</feature>
<evidence type="ECO:0000313" key="4">
    <source>
        <dbReference type="Proteomes" id="UP001255856"/>
    </source>
</evidence>
<evidence type="ECO:0000313" key="3">
    <source>
        <dbReference type="EMBL" id="KAK2077621.1"/>
    </source>
</evidence>
<protein>
    <recommendedName>
        <fullName evidence="5">General transcription factor 3C polypeptide 3</fullName>
    </recommendedName>
</protein>
<proteinExistence type="predicted"/>
<dbReference type="AlphaFoldDB" id="A0AAD9IHC3"/>
<keyword evidence="4" id="KW-1185">Reference proteome</keyword>